<evidence type="ECO:0000313" key="3">
    <source>
        <dbReference type="EMBL" id="CAH0053435.1"/>
    </source>
</evidence>
<feature type="compositionally biased region" description="Basic and acidic residues" evidence="1">
    <location>
        <begin position="502"/>
        <end position="532"/>
    </location>
</feature>
<evidence type="ECO:0000256" key="2">
    <source>
        <dbReference type="SAM" id="SignalP"/>
    </source>
</evidence>
<sequence length="532" mass="64028">MRFLAFATAALVAFPFATAAEAPEAPEIYDPEVWPNNIEKIQDTIVEHKIPSEHPLYFVKYKSPKTPRLIPKQSENENPSYKLGRFQRPPQVEKANPKEQPQIEKIQYLKSPKIEKAKPQEQAQIEKFKYLTPTKIEKAKQQKHDPFKHQKLCHKHDHLKPCHKHDHHKHGHKHDHHKPCHKHDHHKHGHKHDHHKIHYLQDHHDLGRKHGHDKNKHEIYYKHQQEKKKKHKDLTAKCICERLHRLAHKADRLFDHVKDIKCGNGDRDCWEPVRKGLYEIEWELDLFDRAIDKSNLNKCFSEQEEADIARCFCRYAEALIRLLDEISRKLEHIEGKTAYFIVTAVNSLRAADYAFVYELGRRLQREKYQIEIFRKEGATDGSTPHSIRKAFALFVSTPYITGEDFRVEDYQKEPKEKELKIIEEIKNKHKHKGHHHPHHHKGHHHHDKHCHHHRPHHKDHDHHRYYHKDLDHHRHHHKDHARHCPHRKDHDDHRHHHKDHAHFHEYHKGHDDKDREKEKVRIKVEDHDNRAQ</sequence>
<accession>A0A9N9ZDT0</accession>
<feature type="signal peptide" evidence="2">
    <location>
        <begin position="1"/>
        <end position="19"/>
    </location>
</feature>
<comment type="caution">
    <text evidence="3">The sequence shown here is derived from an EMBL/GenBank/DDBJ whole genome shotgun (WGS) entry which is preliminary data.</text>
</comment>
<keyword evidence="4" id="KW-1185">Reference proteome</keyword>
<protein>
    <recommendedName>
        <fullName evidence="5">Histidine-rich glycoprotein</fullName>
    </recommendedName>
</protein>
<feature type="compositionally biased region" description="Basic residues" evidence="1">
    <location>
        <begin position="473"/>
        <end position="501"/>
    </location>
</feature>
<feature type="region of interest" description="Disordered" evidence="1">
    <location>
        <begin position="161"/>
        <end position="194"/>
    </location>
</feature>
<dbReference type="AlphaFoldDB" id="A0A9N9ZDT0"/>
<evidence type="ECO:0008006" key="5">
    <source>
        <dbReference type="Google" id="ProtNLM"/>
    </source>
</evidence>
<dbReference type="EMBL" id="CABFOC020000045">
    <property type="protein sequence ID" value="CAH0053435.1"/>
    <property type="molecule type" value="Genomic_DNA"/>
</dbReference>
<name>A0A9N9ZDT0_9HYPO</name>
<dbReference type="Proteomes" id="UP000775872">
    <property type="component" value="Unassembled WGS sequence"/>
</dbReference>
<keyword evidence="2" id="KW-0732">Signal</keyword>
<reference evidence="3 4" key="2">
    <citation type="submission" date="2021-10" db="EMBL/GenBank/DDBJ databases">
        <authorList>
            <person name="Piombo E."/>
        </authorList>
    </citation>
    <scope>NUCLEOTIDE SEQUENCE [LARGE SCALE GENOMIC DNA]</scope>
</reference>
<reference evidence="4" key="1">
    <citation type="submission" date="2019-06" db="EMBL/GenBank/DDBJ databases">
        <authorList>
            <person name="Broberg M."/>
        </authorList>
    </citation>
    <scope>NUCLEOTIDE SEQUENCE [LARGE SCALE GENOMIC DNA]</scope>
</reference>
<feature type="chain" id="PRO_5040318290" description="Histidine-rich glycoprotein" evidence="2">
    <location>
        <begin position="20"/>
        <end position="532"/>
    </location>
</feature>
<proteinExistence type="predicted"/>
<evidence type="ECO:0000256" key="1">
    <source>
        <dbReference type="SAM" id="MobiDB-lite"/>
    </source>
</evidence>
<gene>
    <name evidence="3" type="ORF">CSOL1703_00005307</name>
</gene>
<organism evidence="3 4">
    <name type="scientific">Clonostachys solani</name>
    <dbReference type="NCBI Taxonomy" id="160281"/>
    <lineage>
        <taxon>Eukaryota</taxon>
        <taxon>Fungi</taxon>
        <taxon>Dikarya</taxon>
        <taxon>Ascomycota</taxon>
        <taxon>Pezizomycotina</taxon>
        <taxon>Sordariomycetes</taxon>
        <taxon>Hypocreomycetidae</taxon>
        <taxon>Hypocreales</taxon>
        <taxon>Bionectriaceae</taxon>
        <taxon>Clonostachys</taxon>
    </lineage>
</organism>
<evidence type="ECO:0000313" key="4">
    <source>
        <dbReference type="Proteomes" id="UP000775872"/>
    </source>
</evidence>
<feature type="region of interest" description="Disordered" evidence="1">
    <location>
        <begin position="428"/>
        <end position="532"/>
    </location>
</feature>
<dbReference type="OrthoDB" id="5150382at2759"/>
<feature type="compositionally biased region" description="Basic residues" evidence="1">
    <location>
        <begin position="428"/>
        <end position="466"/>
    </location>
</feature>